<evidence type="ECO:0000313" key="3">
    <source>
        <dbReference type="Proteomes" id="UP001302812"/>
    </source>
</evidence>
<dbReference type="AlphaFoldDB" id="A0AAN6YWC1"/>
<organism evidence="2 3">
    <name type="scientific">Canariomyces notabilis</name>
    <dbReference type="NCBI Taxonomy" id="2074819"/>
    <lineage>
        <taxon>Eukaryota</taxon>
        <taxon>Fungi</taxon>
        <taxon>Dikarya</taxon>
        <taxon>Ascomycota</taxon>
        <taxon>Pezizomycotina</taxon>
        <taxon>Sordariomycetes</taxon>
        <taxon>Sordariomycetidae</taxon>
        <taxon>Sordariales</taxon>
        <taxon>Chaetomiaceae</taxon>
        <taxon>Canariomyces</taxon>
    </lineage>
</organism>
<feature type="compositionally biased region" description="Basic and acidic residues" evidence="1">
    <location>
        <begin position="1"/>
        <end position="15"/>
    </location>
</feature>
<proteinExistence type="predicted"/>
<evidence type="ECO:0000313" key="2">
    <source>
        <dbReference type="EMBL" id="KAK4116481.1"/>
    </source>
</evidence>
<sequence>MNLIDPGRDADRDGPAMKTSAQPSPTPHNVLGQAPGLHQVAPSSRAQLQHHRQIPLKVAELTTVYIASNQSLSGSTLYSQLLV</sequence>
<dbReference type="Proteomes" id="UP001302812">
    <property type="component" value="Unassembled WGS sequence"/>
</dbReference>
<dbReference type="RefSeq" id="XP_064674051.1">
    <property type="nucleotide sequence ID" value="XM_064814334.1"/>
</dbReference>
<dbReference type="EMBL" id="MU853333">
    <property type="protein sequence ID" value="KAK4116481.1"/>
    <property type="molecule type" value="Genomic_DNA"/>
</dbReference>
<accession>A0AAN6YWC1</accession>
<dbReference type="GeneID" id="89938459"/>
<reference evidence="2" key="2">
    <citation type="submission" date="2023-05" db="EMBL/GenBank/DDBJ databases">
        <authorList>
            <consortium name="Lawrence Berkeley National Laboratory"/>
            <person name="Steindorff A."/>
            <person name="Hensen N."/>
            <person name="Bonometti L."/>
            <person name="Westerberg I."/>
            <person name="Brannstrom I.O."/>
            <person name="Guillou S."/>
            <person name="Cros-Aarteil S."/>
            <person name="Calhoun S."/>
            <person name="Haridas S."/>
            <person name="Kuo A."/>
            <person name="Mondo S."/>
            <person name="Pangilinan J."/>
            <person name="Riley R."/>
            <person name="Labutti K."/>
            <person name="Andreopoulos B."/>
            <person name="Lipzen A."/>
            <person name="Chen C."/>
            <person name="Yanf M."/>
            <person name="Daum C."/>
            <person name="Ng V."/>
            <person name="Clum A."/>
            <person name="Ohm R."/>
            <person name="Martin F."/>
            <person name="Silar P."/>
            <person name="Natvig D."/>
            <person name="Lalanne C."/>
            <person name="Gautier V."/>
            <person name="Ament-Velasquez S.L."/>
            <person name="Kruys A."/>
            <person name="Hutchinson M.I."/>
            <person name="Powell A.J."/>
            <person name="Barry K."/>
            <person name="Miller A.N."/>
            <person name="Grigoriev I.V."/>
            <person name="Debuchy R."/>
            <person name="Gladieux P."/>
            <person name="Thoren M.H."/>
            <person name="Johannesson H."/>
        </authorList>
    </citation>
    <scope>NUCLEOTIDE SEQUENCE</scope>
    <source>
        <strain evidence="2">CBS 508.74</strain>
    </source>
</reference>
<name>A0AAN6YWC1_9PEZI</name>
<evidence type="ECO:0000256" key="1">
    <source>
        <dbReference type="SAM" id="MobiDB-lite"/>
    </source>
</evidence>
<comment type="caution">
    <text evidence="2">The sequence shown here is derived from an EMBL/GenBank/DDBJ whole genome shotgun (WGS) entry which is preliminary data.</text>
</comment>
<gene>
    <name evidence="2" type="ORF">N656DRAFT_774756</name>
</gene>
<reference evidence="2" key="1">
    <citation type="journal article" date="2023" name="Mol. Phylogenet. Evol.">
        <title>Genome-scale phylogeny and comparative genomics of the fungal order Sordariales.</title>
        <authorList>
            <person name="Hensen N."/>
            <person name="Bonometti L."/>
            <person name="Westerberg I."/>
            <person name="Brannstrom I.O."/>
            <person name="Guillou S."/>
            <person name="Cros-Aarteil S."/>
            <person name="Calhoun S."/>
            <person name="Haridas S."/>
            <person name="Kuo A."/>
            <person name="Mondo S."/>
            <person name="Pangilinan J."/>
            <person name="Riley R."/>
            <person name="LaButti K."/>
            <person name="Andreopoulos B."/>
            <person name="Lipzen A."/>
            <person name="Chen C."/>
            <person name="Yan M."/>
            <person name="Daum C."/>
            <person name="Ng V."/>
            <person name="Clum A."/>
            <person name="Steindorff A."/>
            <person name="Ohm R.A."/>
            <person name="Martin F."/>
            <person name="Silar P."/>
            <person name="Natvig D.O."/>
            <person name="Lalanne C."/>
            <person name="Gautier V."/>
            <person name="Ament-Velasquez S.L."/>
            <person name="Kruys A."/>
            <person name="Hutchinson M.I."/>
            <person name="Powell A.J."/>
            <person name="Barry K."/>
            <person name="Miller A.N."/>
            <person name="Grigoriev I.V."/>
            <person name="Debuchy R."/>
            <person name="Gladieux P."/>
            <person name="Hiltunen Thoren M."/>
            <person name="Johannesson H."/>
        </authorList>
    </citation>
    <scope>NUCLEOTIDE SEQUENCE</scope>
    <source>
        <strain evidence="2">CBS 508.74</strain>
    </source>
</reference>
<protein>
    <submittedName>
        <fullName evidence="2">Uncharacterized protein</fullName>
    </submittedName>
</protein>
<feature type="region of interest" description="Disordered" evidence="1">
    <location>
        <begin position="1"/>
        <end position="48"/>
    </location>
</feature>
<keyword evidence="3" id="KW-1185">Reference proteome</keyword>